<comment type="caution">
    <text evidence="1">The sequence shown here is derived from an EMBL/GenBank/DDBJ whole genome shotgun (WGS) entry which is preliminary data.</text>
</comment>
<dbReference type="eggNOG" id="ENOG50312N7">
    <property type="taxonomic scope" value="Bacteria"/>
</dbReference>
<dbReference type="STRING" id="1137799.GZ78_10995"/>
<evidence type="ECO:0000313" key="2">
    <source>
        <dbReference type="Proteomes" id="UP000028073"/>
    </source>
</evidence>
<gene>
    <name evidence="1" type="ORF">GZ78_10995</name>
</gene>
<keyword evidence="2" id="KW-1185">Reference proteome</keyword>
<sequence length="122" mass="13457">MSLVAAIPVIGKVIDKLFPDANKAKAAKVELTEMLLSGELAELEQQASVVKAEAQGESWLQRNWRPMVMLIFTALVVCRWMGWSAPNLTEAVELKLFSIIQLGIGGYIASRGLEKVTRTWKG</sequence>
<reference evidence="1 2" key="1">
    <citation type="submission" date="2014-06" db="EMBL/GenBank/DDBJ databases">
        <title>Whole Genome Sequences of Three Symbiotic Endozoicomonas Bacteria.</title>
        <authorList>
            <person name="Neave M.J."/>
            <person name="Apprill A."/>
            <person name="Voolstra C.R."/>
        </authorList>
    </citation>
    <scope>NUCLEOTIDE SEQUENCE [LARGE SCALE GENOMIC DNA]</scope>
    <source>
        <strain evidence="1 2">DSM 25634</strain>
    </source>
</reference>
<dbReference type="Proteomes" id="UP000028073">
    <property type="component" value="Unassembled WGS sequence"/>
</dbReference>
<dbReference type="RefSeq" id="WP_034835167.1">
    <property type="nucleotide sequence ID" value="NZ_JOKH01000002.1"/>
</dbReference>
<protein>
    <recommendedName>
        <fullName evidence="3">Holin</fullName>
    </recommendedName>
</protein>
<name>A0A081NI18_9GAMM</name>
<accession>A0A081NI18</accession>
<dbReference type="AlphaFoldDB" id="A0A081NI18"/>
<dbReference type="OrthoDB" id="1551130at2"/>
<organism evidence="1 2">
    <name type="scientific">Endozoicomonas numazuensis</name>
    <dbReference type="NCBI Taxonomy" id="1137799"/>
    <lineage>
        <taxon>Bacteria</taxon>
        <taxon>Pseudomonadati</taxon>
        <taxon>Pseudomonadota</taxon>
        <taxon>Gammaproteobacteria</taxon>
        <taxon>Oceanospirillales</taxon>
        <taxon>Endozoicomonadaceae</taxon>
        <taxon>Endozoicomonas</taxon>
    </lineage>
</organism>
<dbReference type="EMBL" id="JOKH01000002">
    <property type="protein sequence ID" value="KEQ18091.1"/>
    <property type="molecule type" value="Genomic_DNA"/>
</dbReference>
<evidence type="ECO:0008006" key="3">
    <source>
        <dbReference type="Google" id="ProtNLM"/>
    </source>
</evidence>
<evidence type="ECO:0000313" key="1">
    <source>
        <dbReference type="EMBL" id="KEQ18091.1"/>
    </source>
</evidence>
<proteinExistence type="predicted"/>
<dbReference type="InterPro" id="IPR021497">
    <property type="entry name" value="GTA_holin_3TM"/>
</dbReference>
<dbReference type="Pfam" id="PF11351">
    <property type="entry name" value="GTA_holin_3TM"/>
    <property type="match status" value="1"/>
</dbReference>